<accession>A0A1J9PUN5</accession>
<dbReference type="EMBL" id="LGRN01000527">
    <property type="protein sequence ID" value="OJD11579.1"/>
    <property type="molecule type" value="Genomic_DNA"/>
</dbReference>
<reference evidence="2 3" key="1">
    <citation type="submission" date="2015-07" db="EMBL/GenBank/DDBJ databases">
        <title>Emmonsia species relationships and genome sequence.</title>
        <authorList>
            <consortium name="The Broad Institute Genomics Platform"/>
            <person name="Cuomo C.A."/>
            <person name="Munoz J.F."/>
            <person name="Imamovic A."/>
            <person name="Priest M.E."/>
            <person name="Young S."/>
            <person name="Clay O.K."/>
            <person name="McEwen J.G."/>
        </authorList>
    </citation>
    <scope>NUCLEOTIDE SEQUENCE [LARGE SCALE GENOMIC DNA]</scope>
    <source>
        <strain evidence="2 3">UAMH 9510</strain>
    </source>
</reference>
<organism evidence="2 3">
    <name type="scientific">Emergomyces pasteurianus Ep9510</name>
    <dbReference type="NCBI Taxonomy" id="1447872"/>
    <lineage>
        <taxon>Eukaryota</taxon>
        <taxon>Fungi</taxon>
        <taxon>Dikarya</taxon>
        <taxon>Ascomycota</taxon>
        <taxon>Pezizomycotina</taxon>
        <taxon>Eurotiomycetes</taxon>
        <taxon>Eurotiomycetidae</taxon>
        <taxon>Onygenales</taxon>
        <taxon>Ajellomycetaceae</taxon>
        <taxon>Emergomyces</taxon>
    </lineage>
</organism>
<evidence type="ECO:0000313" key="2">
    <source>
        <dbReference type="EMBL" id="OJD11579.1"/>
    </source>
</evidence>
<name>A0A1J9PUN5_9EURO</name>
<feature type="compositionally biased region" description="Basic residues" evidence="1">
    <location>
        <begin position="163"/>
        <end position="174"/>
    </location>
</feature>
<evidence type="ECO:0000313" key="3">
    <source>
        <dbReference type="Proteomes" id="UP000182235"/>
    </source>
</evidence>
<sequence length="174" mass="17592">MASEAIAASAVQDTPGEDLPAMLPRFLVQHALVAGAVSGIIEDPAPGRMELSPPIIEAVPRNDEIAKSGPLASCGFLLVVLAEPQQLAGPRAIVGGIERTGSLHTGHMAVAAEDGDGVRRFAFGVAGSSSGRGCPPGQPSEVSTGVGGFDIGTGSPADARPGRLARRAGHRYPL</sequence>
<dbReference type="AlphaFoldDB" id="A0A1J9PUN5"/>
<comment type="caution">
    <text evidence="2">The sequence shown here is derived from an EMBL/GenBank/DDBJ whole genome shotgun (WGS) entry which is preliminary data.</text>
</comment>
<gene>
    <name evidence="2" type="ORF">AJ78_07681</name>
</gene>
<dbReference type="Proteomes" id="UP000182235">
    <property type="component" value="Unassembled WGS sequence"/>
</dbReference>
<feature type="region of interest" description="Disordered" evidence="1">
    <location>
        <begin position="128"/>
        <end position="174"/>
    </location>
</feature>
<dbReference type="VEuPathDB" id="FungiDB:AJ78_07681"/>
<protein>
    <submittedName>
        <fullName evidence="2">Uncharacterized protein</fullName>
    </submittedName>
</protein>
<proteinExistence type="predicted"/>
<keyword evidence="3" id="KW-1185">Reference proteome</keyword>
<evidence type="ECO:0000256" key="1">
    <source>
        <dbReference type="SAM" id="MobiDB-lite"/>
    </source>
</evidence>